<evidence type="ECO:0000313" key="1">
    <source>
        <dbReference type="EMBL" id="HIS91624.1"/>
    </source>
</evidence>
<accession>A0A9D1FY80</accession>
<proteinExistence type="predicted"/>
<protein>
    <submittedName>
        <fullName evidence="1">Uncharacterized protein</fullName>
    </submittedName>
</protein>
<comment type="caution">
    <text evidence="1">The sequence shown here is derived from an EMBL/GenBank/DDBJ whole genome shotgun (WGS) entry which is preliminary data.</text>
</comment>
<reference evidence="1" key="2">
    <citation type="journal article" date="2021" name="PeerJ">
        <title>Extensive microbial diversity within the chicken gut microbiome revealed by metagenomics and culture.</title>
        <authorList>
            <person name="Gilroy R."/>
            <person name="Ravi A."/>
            <person name="Getino M."/>
            <person name="Pursley I."/>
            <person name="Horton D.L."/>
            <person name="Alikhan N.F."/>
            <person name="Baker D."/>
            <person name="Gharbi K."/>
            <person name="Hall N."/>
            <person name="Watson M."/>
            <person name="Adriaenssens E.M."/>
            <person name="Foster-Nyarko E."/>
            <person name="Jarju S."/>
            <person name="Secka A."/>
            <person name="Antonio M."/>
            <person name="Oren A."/>
            <person name="Chaudhuri R.R."/>
            <person name="La Ragione R."/>
            <person name="Hildebrand F."/>
            <person name="Pallen M.J."/>
        </authorList>
    </citation>
    <scope>NUCLEOTIDE SEQUENCE</scope>
    <source>
        <strain evidence="1">13766</strain>
    </source>
</reference>
<evidence type="ECO:0000313" key="2">
    <source>
        <dbReference type="Proteomes" id="UP000824140"/>
    </source>
</evidence>
<dbReference type="Proteomes" id="UP000824140">
    <property type="component" value="Unassembled WGS sequence"/>
</dbReference>
<sequence length="58" mass="6354">MQVKTLQGIMGHATSQVTMDIYVKQDSEGMQIASKQFENFLSSGMPVGRKVVPKPEVA</sequence>
<gene>
    <name evidence="1" type="ORF">IAA84_01260</name>
</gene>
<reference evidence="1" key="1">
    <citation type="submission" date="2020-10" db="EMBL/GenBank/DDBJ databases">
        <authorList>
            <person name="Gilroy R."/>
        </authorList>
    </citation>
    <scope>NUCLEOTIDE SEQUENCE</scope>
    <source>
        <strain evidence="1">13766</strain>
    </source>
</reference>
<dbReference type="AlphaFoldDB" id="A0A9D1FY80"/>
<name>A0A9D1FY80_9FIRM</name>
<dbReference type="EMBL" id="DVJN01000024">
    <property type="protein sequence ID" value="HIS91624.1"/>
    <property type="molecule type" value="Genomic_DNA"/>
</dbReference>
<organism evidence="1 2">
    <name type="scientific">Candidatus Alectryocaccomicrobium excrementavium</name>
    <dbReference type="NCBI Taxonomy" id="2840668"/>
    <lineage>
        <taxon>Bacteria</taxon>
        <taxon>Bacillati</taxon>
        <taxon>Bacillota</taxon>
        <taxon>Clostridia</taxon>
        <taxon>Candidatus Alectryocaccomicrobium</taxon>
    </lineage>
</organism>